<feature type="region of interest" description="Disordered" evidence="4">
    <location>
        <begin position="54"/>
        <end position="81"/>
    </location>
</feature>
<dbReference type="GO" id="GO:0003677">
    <property type="term" value="F:DNA binding"/>
    <property type="evidence" value="ECO:0007669"/>
    <property type="project" value="UniProtKB-KW"/>
</dbReference>
<name>Q7W7Q3_BORPA</name>
<evidence type="ECO:0000259" key="5">
    <source>
        <dbReference type="PROSITE" id="PS51077"/>
    </source>
</evidence>
<dbReference type="AlphaFoldDB" id="Q7W7Q3"/>
<evidence type="ECO:0000259" key="6">
    <source>
        <dbReference type="PROSITE" id="PS51078"/>
    </source>
</evidence>
<keyword evidence="2" id="KW-0238">DNA-binding</keyword>
<dbReference type="EMBL" id="BX640430">
    <property type="protein sequence ID" value="CAE37756.1"/>
    <property type="molecule type" value="Genomic_DNA"/>
</dbReference>
<protein>
    <submittedName>
        <fullName evidence="7">Transcriptional regulator</fullName>
    </submittedName>
</protein>
<dbReference type="InterPro" id="IPR036390">
    <property type="entry name" value="WH_DNA-bd_sf"/>
</dbReference>
<evidence type="ECO:0000313" key="8">
    <source>
        <dbReference type="Proteomes" id="UP000001421"/>
    </source>
</evidence>
<dbReference type="SMART" id="SM00346">
    <property type="entry name" value="HTH_ICLR"/>
    <property type="match status" value="1"/>
</dbReference>
<dbReference type="KEGG" id="bpa:BPP2461"/>
<evidence type="ECO:0000313" key="7">
    <source>
        <dbReference type="EMBL" id="CAE37756.1"/>
    </source>
</evidence>
<organism evidence="7 8">
    <name type="scientific">Bordetella parapertussis (strain 12822 / ATCC BAA-587 / NCTC 13253)</name>
    <dbReference type="NCBI Taxonomy" id="257311"/>
    <lineage>
        <taxon>Bacteria</taxon>
        <taxon>Pseudomonadati</taxon>
        <taxon>Pseudomonadota</taxon>
        <taxon>Betaproteobacteria</taxon>
        <taxon>Burkholderiales</taxon>
        <taxon>Alcaligenaceae</taxon>
        <taxon>Bordetella</taxon>
    </lineage>
</organism>
<keyword evidence="1" id="KW-0805">Transcription regulation</keyword>
<proteinExistence type="predicted"/>
<dbReference type="Gene3D" id="3.30.450.40">
    <property type="match status" value="1"/>
</dbReference>
<sequence>MRMGWDAGVSRSGEAGGPRWPANSLSKPQDACLNSVYRNFILLSEINYKNDAIPMQPFSTRPPDPDGLPASQPARRKRAASAAGAASPDFITALARGLDVLRCFRPGVRALGNLDLARLTGLPKPTISRITYTLTELGYLRYHADTGKYSPGYAVLALGFGVLASLEVRELAKAGMSELAVQTGGAVALGAFDNDAMVYVEAMHGSPALYLRLPVGYRASLDTAMGRAYLAALPEAARQALLGRLGQAAPPPAMVARAVEELSAEGCCYALGEWQSGINAVAVPFASVTGEGVFVMSCGGPLGLLPERTLREQVAPALRQAAARLAGGAG</sequence>
<dbReference type="SUPFAM" id="SSF55781">
    <property type="entry name" value="GAF domain-like"/>
    <property type="match status" value="1"/>
</dbReference>
<dbReference type="PANTHER" id="PTHR30136">
    <property type="entry name" value="HELIX-TURN-HELIX TRANSCRIPTIONAL REGULATOR, ICLR FAMILY"/>
    <property type="match status" value="1"/>
</dbReference>
<dbReference type="Proteomes" id="UP000001421">
    <property type="component" value="Chromosome"/>
</dbReference>
<gene>
    <name evidence="7" type="ordered locus">BPP2461</name>
</gene>
<feature type="domain" description="HTH iclR-type" evidence="5">
    <location>
        <begin position="91"/>
        <end position="153"/>
    </location>
</feature>
<dbReference type="PROSITE" id="PS51078">
    <property type="entry name" value="ICLR_ED"/>
    <property type="match status" value="1"/>
</dbReference>
<dbReference type="InterPro" id="IPR050707">
    <property type="entry name" value="HTH_MetabolicPath_Reg"/>
</dbReference>
<dbReference type="InterPro" id="IPR029016">
    <property type="entry name" value="GAF-like_dom_sf"/>
</dbReference>
<dbReference type="GO" id="GO:0003700">
    <property type="term" value="F:DNA-binding transcription factor activity"/>
    <property type="evidence" value="ECO:0007669"/>
    <property type="project" value="TreeGrafter"/>
</dbReference>
<dbReference type="PROSITE" id="PS51077">
    <property type="entry name" value="HTH_ICLR"/>
    <property type="match status" value="1"/>
</dbReference>
<evidence type="ECO:0000256" key="1">
    <source>
        <dbReference type="ARBA" id="ARBA00023015"/>
    </source>
</evidence>
<dbReference type="GO" id="GO:0045892">
    <property type="term" value="P:negative regulation of DNA-templated transcription"/>
    <property type="evidence" value="ECO:0007669"/>
    <property type="project" value="TreeGrafter"/>
</dbReference>
<evidence type="ECO:0000256" key="2">
    <source>
        <dbReference type="ARBA" id="ARBA00023125"/>
    </source>
</evidence>
<reference evidence="7 8" key="1">
    <citation type="journal article" date="2003" name="Nat. Genet.">
        <title>Comparative analysis of the genome sequences of Bordetella pertussis, Bordetella parapertussis and Bordetella bronchiseptica.</title>
        <authorList>
            <person name="Parkhill J."/>
            <person name="Sebaihia M."/>
            <person name="Preston A."/>
            <person name="Murphy L.D."/>
            <person name="Thomson N.R."/>
            <person name="Harris D.E."/>
            <person name="Holden M.T.G."/>
            <person name="Churcher C.M."/>
            <person name="Bentley S.D."/>
            <person name="Mungall K.L."/>
            <person name="Cerdeno-Tarraga A.-M."/>
            <person name="Temple L."/>
            <person name="James K.D."/>
            <person name="Harris B."/>
            <person name="Quail M.A."/>
            <person name="Achtman M."/>
            <person name="Atkin R."/>
            <person name="Baker S."/>
            <person name="Basham D."/>
            <person name="Bason N."/>
            <person name="Cherevach I."/>
            <person name="Chillingworth T."/>
            <person name="Collins M."/>
            <person name="Cronin A."/>
            <person name="Davis P."/>
            <person name="Doggett J."/>
            <person name="Feltwell T."/>
            <person name="Goble A."/>
            <person name="Hamlin N."/>
            <person name="Hauser H."/>
            <person name="Holroyd S."/>
            <person name="Jagels K."/>
            <person name="Leather S."/>
            <person name="Moule S."/>
            <person name="Norberczak H."/>
            <person name="O'Neil S."/>
            <person name="Ormond D."/>
            <person name="Price C."/>
            <person name="Rabbinowitsch E."/>
            <person name="Rutter S."/>
            <person name="Sanders M."/>
            <person name="Saunders D."/>
            <person name="Seeger K."/>
            <person name="Sharp S."/>
            <person name="Simmonds M."/>
            <person name="Skelton J."/>
            <person name="Squares R."/>
            <person name="Squares S."/>
            <person name="Stevens K."/>
            <person name="Unwin L."/>
            <person name="Whitehead S."/>
            <person name="Barrell B.G."/>
            <person name="Maskell D.J."/>
        </authorList>
    </citation>
    <scope>NUCLEOTIDE SEQUENCE [LARGE SCALE GENOMIC DNA]</scope>
    <source>
        <strain evidence="7 8">12822 / ATCC BAA-587 / NCTC 13253</strain>
    </source>
</reference>
<dbReference type="InterPro" id="IPR005471">
    <property type="entry name" value="Tscrpt_reg_IclR_N"/>
</dbReference>
<dbReference type="Pfam" id="PF01614">
    <property type="entry name" value="IclR_C"/>
    <property type="match status" value="1"/>
</dbReference>
<evidence type="ECO:0000256" key="4">
    <source>
        <dbReference type="SAM" id="MobiDB-lite"/>
    </source>
</evidence>
<feature type="domain" description="IclR-ED" evidence="6">
    <location>
        <begin position="154"/>
        <end position="330"/>
    </location>
</feature>
<dbReference type="SUPFAM" id="SSF46785">
    <property type="entry name" value="Winged helix' DNA-binding domain"/>
    <property type="match status" value="1"/>
</dbReference>
<dbReference type="InterPro" id="IPR036388">
    <property type="entry name" value="WH-like_DNA-bd_sf"/>
</dbReference>
<dbReference type="Gene3D" id="1.10.10.10">
    <property type="entry name" value="Winged helix-like DNA-binding domain superfamily/Winged helix DNA-binding domain"/>
    <property type="match status" value="1"/>
</dbReference>
<dbReference type="Pfam" id="PF09339">
    <property type="entry name" value="HTH_IclR"/>
    <property type="match status" value="1"/>
</dbReference>
<keyword evidence="3" id="KW-0804">Transcription</keyword>
<feature type="region of interest" description="Disordered" evidence="4">
    <location>
        <begin position="1"/>
        <end position="24"/>
    </location>
</feature>
<dbReference type="PANTHER" id="PTHR30136:SF33">
    <property type="entry name" value="TRANSCRIPTIONAL REGULATORY PROTEIN"/>
    <property type="match status" value="1"/>
</dbReference>
<accession>Q7W7Q3</accession>
<dbReference type="InterPro" id="IPR014757">
    <property type="entry name" value="Tscrpt_reg_IclR_C"/>
</dbReference>
<evidence type="ECO:0000256" key="3">
    <source>
        <dbReference type="ARBA" id="ARBA00023163"/>
    </source>
</evidence>
<dbReference type="HOGENOM" id="CLU_062618_0_0_4"/>